<name>A0A8H4PRU4_9HYPO</name>
<organism evidence="2 3">
    <name type="scientific">Ophiocordyceps sinensis</name>
    <dbReference type="NCBI Taxonomy" id="72228"/>
    <lineage>
        <taxon>Eukaryota</taxon>
        <taxon>Fungi</taxon>
        <taxon>Dikarya</taxon>
        <taxon>Ascomycota</taxon>
        <taxon>Pezizomycotina</taxon>
        <taxon>Sordariomycetes</taxon>
        <taxon>Hypocreomycetidae</taxon>
        <taxon>Hypocreales</taxon>
        <taxon>Ophiocordycipitaceae</taxon>
        <taxon>Ophiocordyceps</taxon>
    </lineage>
</organism>
<dbReference type="Proteomes" id="UP000557566">
    <property type="component" value="Unassembled WGS sequence"/>
</dbReference>
<proteinExistence type="predicted"/>
<evidence type="ECO:0000313" key="2">
    <source>
        <dbReference type="EMBL" id="KAF4509227.1"/>
    </source>
</evidence>
<accession>A0A8H4PRU4</accession>
<sequence>MQAKLPVDDEFHGWKADGTRLRRPSDNAKRRLLGSAPLLQDFDGFDEGKKREFPKATAITSLAITRQFYRNFDPRLISSLMNSFPRLRCFRHEWWYHFDLQLKIKYNKQYQQFLLPNIPRTLRELYLYEDFTRILRGDIPPMTTLGGFAPRILEATRHLEHLAVSMTISAHHFFEKFDQDFLRRYDLGVENDEGWPNLKTLALTYMTVYGPKDPMLRHAAIAALLMPKLTIMELWSLGHDDTIFRYVACGKGPPRIELSCSKRRGGKLPLTPETLELWQRVARKHGEGDLVVEYRVSESRKLALRYEMVGETHLRERILSDVSRYQQLWEYRHKSIC</sequence>
<dbReference type="EMBL" id="JAAVMX010000005">
    <property type="protein sequence ID" value="KAF4509227.1"/>
    <property type="molecule type" value="Genomic_DNA"/>
</dbReference>
<dbReference type="OrthoDB" id="4802432at2759"/>
<gene>
    <name evidence="2" type="ORF">G6O67_005508</name>
</gene>
<dbReference type="Pfam" id="PF20183">
    <property type="entry name" value="DUF6546"/>
    <property type="match status" value="1"/>
</dbReference>
<dbReference type="AlphaFoldDB" id="A0A8H4PRU4"/>
<protein>
    <recommendedName>
        <fullName evidence="1">DUF6546 domain-containing protein</fullName>
    </recommendedName>
</protein>
<dbReference type="InterPro" id="IPR046676">
    <property type="entry name" value="DUF6546"/>
</dbReference>
<evidence type="ECO:0000313" key="3">
    <source>
        <dbReference type="Proteomes" id="UP000557566"/>
    </source>
</evidence>
<feature type="domain" description="DUF6546" evidence="1">
    <location>
        <begin position="118"/>
        <end position="314"/>
    </location>
</feature>
<keyword evidence="3" id="KW-1185">Reference proteome</keyword>
<reference evidence="2 3" key="1">
    <citation type="journal article" date="2020" name="Genome Biol. Evol.">
        <title>A new high-quality draft genome assembly of the Chinese cordyceps Ophiocordyceps sinensis.</title>
        <authorList>
            <person name="Shu R."/>
            <person name="Zhang J."/>
            <person name="Meng Q."/>
            <person name="Zhang H."/>
            <person name="Zhou G."/>
            <person name="Li M."/>
            <person name="Wu P."/>
            <person name="Zhao Y."/>
            <person name="Chen C."/>
            <person name="Qin Q."/>
        </authorList>
    </citation>
    <scope>NUCLEOTIDE SEQUENCE [LARGE SCALE GENOMIC DNA]</scope>
    <source>
        <strain evidence="2 3">IOZ07</strain>
    </source>
</reference>
<evidence type="ECO:0000259" key="1">
    <source>
        <dbReference type="Pfam" id="PF20183"/>
    </source>
</evidence>
<comment type="caution">
    <text evidence="2">The sequence shown here is derived from an EMBL/GenBank/DDBJ whole genome shotgun (WGS) entry which is preliminary data.</text>
</comment>